<reference evidence="4" key="1">
    <citation type="submission" date="2016-03" db="EMBL/GenBank/DDBJ databases">
        <authorList>
            <person name="Guldener U."/>
        </authorList>
    </citation>
    <scope>NUCLEOTIDE SEQUENCE [LARGE SCALE GENOMIC DNA]</scope>
    <source>
        <strain evidence="4">04CH-RAC-A.6.1</strain>
    </source>
</reference>
<evidence type="ECO:0000313" key="3">
    <source>
        <dbReference type="EMBL" id="CZS90570.1"/>
    </source>
</evidence>
<comment type="similarity">
    <text evidence="1">Belongs to the short-chain dehydrogenases/reductases (SDR) family.</text>
</comment>
<name>A0A1E1JY47_9HELO</name>
<dbReference type="GO" id="GO:0016491">
    <property type="term" value="F:oxidoreductase activity"/>
    <property type="evidence" value="ECO:0007669"/>
    <property type="project" value="UniProtKB-KW"/>
</dbReference>
<proteinExistence type="inferred from homology"/>
<dbReference type="InterPro" id="IPR036291">
    <property type="entry name" value="NAD(P)-bd_dom_sf"/>
</dbReference>
<dbReference type="Gene3D" id="3.40.50.720">
    <property type="entry name" value="NAD(P)-binding Rossmann-like Domain"/>
    <property type="match status" value="1"/>
</dbReference>
<dbReference type="PANTHER" id="PTHR24320:SF154">
    <property type="entry name" value="OXIDOREDUCTASE, SHORT-CHAIN DEHYDROGENASE_REDUCTASE FAMILY (AFU_ORTHOLOGUE AFUA_2G04560)"/>
    <property type="match status" value="1"/>
</dbReference>
<gene>
    <name evidence="3" type="ORF">RAG0_01604</name>
</gene>
<dbReference type="SUPFAM" id="SSF51735">
    <property type="entry name" value="NAD(P)-binding Rossmann-fold domains"/>
    <property type="match status" value="1"/>
</dbReference>
<evidence type="ECO:0000256" key="1">
    <source>
        <dbReference type="ARBA" id="ARBA00006484"/>
    </source>
</evidence>
<dbReference type="EMBL" id="FJUX01000005">
    <property type="protein sequence ID" value="CZS90570.1"/>
    <property type="molecule type" value="Genomic_DNA"/>
</dbReference>
<dbReference type="OrthoDB" id="191139at2759"/>
<sequence length="171" mass="18862">MRSLRNQSLTTLRSYHLSLTHLNHLGHGLLIKHHLSTLLNTATYQTDVRVVIASSDEYRFHASEGIIPRDLSTIQLILSIFSSLGGKDSWRRYARSKLANLIYTVELALRFPTIKFVAVLPGVCDTPMTPGWIKVTAISRKPLAPGGLKTPKEGSLSQLWAGTAKEVASGE</sequence>
<keyword evidence="4" id="KW-1185">Reference proteome</keyword>
<dbReference type="Proteomes" id="UP000178912">
    <property type="component" value="Unassembled WGS sequence"/>
</dbReference>
<evidence type="ECO:0000256" key="2">
    <source>
        <dbReference type="ARBA" id="ARBA00023002"/>
    </source>
</evidence>
<keyword evidence="2" id="KW-0560">Oxidoreductase</keyword>
<organism evidence="3 4">
    <name type="scientific">Rhynchosporium agropyri</name>
    <dbReference type="NCBI Taxonomy" id="914238"/>
    <lineage>
        <taxon>Eukaryota</taxon>
        <taxon>Fungi</taxon>
        <taxon>Dikarya</taxon>
        <taxon>Ascomycota</taxon>
        <taxon>Pezizomycotina</taxon>
        <taxon>Leotiomycetes</taxon>
        <taxon>Helotiales</taxon>
        <taxon>Ploettnerulaceae</taxon>
        <taxon>Rhynchosporium</taxon>
    </lineage>
</organism>
<dbReference type="AlphaFoldDB" id="A0A1E1JY47"/>
<dbReference type="PANTHER" id="PTHR24320">
    <property type="entry name" value="RETINOL DEHYDROGENASE"/>
    <property type="match status" value="1"/>
</dbReference>
<evidence type="ECO:0000313" key="4">
    <source>
        <dbReference type="Proteomes" id="UP000178912"/>
    </source>
</evidence>
<accession>A0A1E1JY47</accession>
<protein>
    <submittedName>
        <fullName evidence="3">Uncharacterized protein</fullName>
    </submittedName>
</protein>